<comment type="caution">
    <text evidence="2">The sequence shown here is derived from an EMBL/GenBank/DDBJ whole genome shotgun (WGS) entry which is preliminary data.</text>
</comment>
<dbReference type="EMBL" id="BOMP01000081">
    <property type="protein sequence ID" value="GIE41955.1"/>
    <property type="molecule type" value="Genomic_DNA"/>
</dbReference>
<reference evidence="1 4" key="2">
    <citation type="submission" date="2021-01" db="EMBL/GenBank/DDBJ databases">
        <title>Whole genome shotgun sequence of Actinoplanes lobatus NBRC 12513.</title>
        <authorList>
            <person name="Komaki H."/>
            <person name="Tamura T."/>
        </authorList>
    </citation>
    <scope>NUCLEOTIDE SEQUENCE [LARGE SCALE GENOMIC DNA]</scope>
    <source>
        <strain evidence="1 4">NBRC 12513</strain>
    </source>
</reference>
<dbReference type="AlphaFoldDB" id="A0A7W7HGS8"/>
<dbReference type="RefSeq" id="WP_229806920.1">
    <property type="nucleotide sequence ID" value="NZ_BOMP01000081.1"/>
</dbReference>
<accession>A0A7W7HGS8</accession>
<reference evidence="2 3" key="1">
    <citation type="submission" date="2020-08" db="EMBL/GenBank/DDBJ databases">
        <title>Sequencing the genomes of 1000 actinobacteria strains.</title>
        <authorList>
            <person name="Klenk H.-P."/>
        </authorList>
    </citation>
    <scope>NUCLEOTIDE SEQUENCE [LARGE SCALE GENOMIC DNA]</scope>
    <source>
        <strain evidence="2 3">DSM 43150</strain>
    </source>
</reference>
<dbReference type="Proteomes" id="UP000631312">
    <property type="component" value="Unassembled WGS sequence"/>
</dbReference>
<keyword evidence="4" id="KW-1185">Reference proteome</keyword>
<evidence type="ECO:0000313" key="2">
    <source>
        <dbReference type="EMBL" id="MBB4750251.1"/>
    </source>
</evidence>
<dbReference type="EMBL" id="JACHNC010000001">
    <property type="protein sequence ID" value="MBB4750251.1"/>
    <property type="molecule type" value="Genomic_DNA"/>
</dbReference>
<dbReference type="Proteomes" id="UP000590511">
    <property type="component" value="Unassembled WGS sequence"/>
</dbReference>
<evidence type="ECO:0000313" key="3">
    <source>
        <dbReference type="Proteomes" id="UP000590511"/>
    </source>
</evidence>
<name>A0A7W7HGS8_9ACTN</name>
<dbReference type="Gene3D" id="3.40.50.2000">
    <property type="entry name" value="Glycogen Phosphorylase B"/>
    <property type="match status" value="1"/>
</dbReference>
<organism evidence="2 3">
    <name type="scientific">Actinoplanes lobatus</name>
    <dbReference type="NCBI Taxonomy" id="113568"/>
    <lineage>
        <taxon>Bacteria</taxon>
        <taxon>Bacillati</taxon>
        <taxon>Actinomycetota</taxon>
        <taxon>Actinomycetes</taxon>
        <taxon>Micromonosporales</taxon>
        <taxon>Micromonosporaceae</taxon>
        <taxon>Actinoplanes</taxon>
    </lineage>
</organism>
<protein>
    <submittedName>
        <fullName evidence="2">Uncharacterized protein</fullName>
    </submittedName>
</protein>
<evidence type="ECO:0000313" key="1">
    <source>
        <dbReference type="EMBL" id="GIE41955.1"/>
    </source>
</evidence>
<sequence length="57" mass="6570">MRIVYIHQYYCNPGMAGGIRSYEQARRLVARGHTVDVITTDITPTGRCWSTPGRWAW</sequence>
<evidence type="ECO:0000313" key="4">
    <source>
        <dbReference type="Proteomes" id="UP000631312"/>
    </source>
</evidence>
<gene>
    <name evidence="1" type="ORF">Alo02nite_48530</name>
    <name evidence="2" type="ORF">BJ964_004412</name>
</gene>
<proteinExistence type="predicted"/>